<evidence type="ECO:0000313" key="26">
    <source>
        <dbReference type="Proteomes" id="UP000008672"/>
    </source>
</evidence>
<comment type="catalytic activity">
    <reaction evidence="3">
        <text>a ribonucleoside 5'-diphosphate + ATP = a ribonucleoside 5'-triphosphate + ADP</text>
        <dbReference type="Rhea" id="RHEA:18113"/>
        <dbReference type="ChEBI" id="CHEBI:30616"/>
        <dbReference type="ChEBI" id="CHEBI:57930"/>
        <dbReference type="ChEBI" id="CHEBI:61557"/>
        <dbReference type="ChEBI" id="CHEBI:456216"/>
        <dbReference type="EC" id="2.7.4.6"/>
    </reaction>
</comment>
<dbReference type="Pfam" id="PF00406">
    <property type="entry name" value="ADK"/>
    <property type="match status" value="2"/>
</dbReference>
<comment type="catalytic activity">
    <reaction evidence="15">
        <text>UDP + ATP = UTP + ADP</text>
        <dbReference type="Rhea" id="RHEA:25098"/>
        <dbReference type="ChEBI" id="CHEBI:30616"/>
        <dbReference type="ChEBI" id="CHEBI:46398"/>
        <dbReference type="ChEBI" id="CHEBI:58223"/>
        <dbReference type="ChEBI" id="CHEBI:456216"/>
        <dbReference type="EC" id="2.7.4.6"/>
    </reaction>
</comment>
<dbReference type="eggNOG" id="KOG3079">
    <property type="taxonomic scope" value="Eukaryota"/>
</dbReference>
<evidence type="ECO:0000256" key="17">
    <source>
        <dbReference type="ARBA" id="ARBA00047801"/>
    </source>
</evidence>
<dbReference type="OMA" id="ETHIVHQ"/>
<comment type="similarity">
    <text evidence="23">Belongs to the adenylate kinase family.</text>
</comment>
<dbReference type="FunFam" id="3.40.50.300:FF:000315">
    <property type="entry name" value="Adenylate kinase 1"/>
    <property type="match status" value="1"/>
</dbReference>
<comment type="subcellular location">
    <subcellularLocation>
        <location evidence="4">Cytoplasm</location>
    </subcellularLocation>
</comment>
<dbReference type="GO" id="GO:0005524">
    <property type="term" value="F:ATP binding"/>
    <property type="evidence" value="ECO:0007669"/>
    <property type="project" value="UniProtKB-KW"/>
</dbReference>
<dbReference type="FunCoup" id="H3A634">
    <property type="interactions" value="504"/>
</dbReference>
<protein>
    <submittedName>
        <fullName evidence="25">Uncharacterized protein</fullName>
    </submittedName>
</protein>
<accession>H3A634</accession>
<comment type="catalytic activity">
    <reaction evidence="14">
        <text>CDP + GTP = CTP + GDP</text>
        <dbReference type="Rhea" id="RHEA:79859"/>
        <dbReference type="ChEBI" id="CHEBI:37563"/>
        <dbReference type="ChEBI" id="CHEBI:37565"/>
        <dbReference type="ChEBI" id="CHEBI:58069"/>
        <dbReference type="ChEBI" id="CHEBI:58189"/>
    </reaction>
</comment>
<dbReference type="EMBL" id="AFYH01143855">
    <property type="status" value="NOT_ANNOTATED_CDS"/>
    <property type="molecule type" value="Genomic_DNA"/>
</dbReference>
<evidence type="ECO:0000256" key="23">
    <source>
        <dbReference type="RuleBase" id="RU003330"/>
    </source>
</evidence>
<evidence type="ECO:0000256" key="3">
    <source>
        <dbReference type="ARBA" id="ARBA00000937"/>
    </source>
</evidence>
<comment type="catalytic activity">
    <reaction evidence="21">
        <text>dAMP + ATP = dADP + ADP</text>
        <dbReference type="Rhea" id="RHEA:23100"/>
        <dbReference type="ChEBI" id="CHEBI:30616"/>
        <dbReference type="ChEBI" id="CHEBI:57667"/>
        <dbReference type="ChEBI" id="CHEBI:58245"/>
        <dbReference type="ChEBI" id="CHEBI:456216"/>
    </reaction>
</comment>
<keyword evidence="7" id="KW-0547">Nucleotide-binding</keyword>
<evidence type="ECO:0000256" key="10">
    <source>
        <dbReference type="ARBA" id="ARBA00045073"/>
    </source>
</evidence>
<dbReference type="EMBL" id="AFYH01143853">
    <property type="status" value="NOT_ANNOTATED_CDS"/>
    <property type="molecule type" value="Genomic_DNA"/>
</dbReference>
<evidence type="ECO:0000256" key="21">
    <source>
        <dbReference type="ARBA" id="ARBA00048824"/>
    </source>
</evidence>
<feature type="compositionally biased region" description="Polar residues" evidence="24">
    <location>
        <begin position="65"/>
        <end position="75"/>
    </location>
</feature>
<keyword evidence="8 23" id="KW-0418">Kinase</keyword>
<evidence type="ECO:0000256" key="7">
    <source>
        <dbReference type="ARBA" id="ARBA00022741"/>
    </source>
</evidence>
<organism evidence="25 26">
    <name type="scientific">Latimeria chalumnae</name>
    <name type="common">Coelacanth</name>
    <dbReference type="NCBI Taxonomy" id="7897"/>
    <lineage>
        <taxon>Eukaryota</taxon>
        <taxon>Metazoa</taxon>
        <taxon>Chordata</taxon>
        <taxon>Craniata</taxon>
        <taxon>Vertebrata</taxon>
        <taxon>Euteleostomi</taxon>
        <taxon>Coelacanthiformes</taxon>
        <taxon>Coelacanthidae</taxon>
        <taxon>Latimeria</taxon>
    </lineage>
</organism>
<evidence type="ECO:0000256" key="8">
    <source>
        <dbReference type="ARBA" id="ARBA00022777"/>
    </source>
</evidence>
<evidence type="ECO:0000256" key="22">
    <source>
        <dbReference type="ARBA" id="ARBA00048851"/>
    </source>
</evidence>
<reference evidence="25" key="3">
    <citation type="submission" date="2025-09" db="UniProtKB">
        <authorList>
            <consortium name="Ensembl"/>
        </authorList>
    </citation>
    <scope>IDENTIFICATION</scope>
</reference>
<dbReference type="NCBIfam" id="TIGR01360">
    <property type="entry name" value="aden_kin_iso1"/>
    <property type="match status" value="1"/>
</dbReference>
<evidence type="ECO:0000256" key="16">
    <source>
        <dbReference type="ARBA" id="ARBA00047439"/>
    </source>
</evidence>
<name>H3A634_LATCH</name>
<proteinExistence type="inferred from homology"/>
<keyword evidence="9" id="KW-0067">ATP-binding</keyword>
<dbReference type="GO" id="GO:0004550">
    <property type="term" value="F:nucleoside diphosphate kinase activity"/>
    <property type="evidence" value="ECO:0007669"/>
    <property type="project" value="UniProtKB-EC"/>
</dbReference>
<evidence type="ECO:0000256" key="19">
    <source>
        <dbReference type="ARBA" id="ARBA00048620"/>
    </source>
</evidence>
<evidence type="ECO:0000256" key="20">
    <source>
        <dbReference type="ARBA" id="ARBA00048759"/>
    </source>
</evidence>
<keyword evidence="26" id="KW-1185">Reference proteome</keyword>
<reference evidence="25" key="2">
    <citation type="submission" date="2025-08" db="UniProtKB">
        <authorList>
            <consortium name="Ensembl"/>
        </authorList>
    </citation>
    <scope>IDENTIFICATION</scope>
</reference>
<dbReference type="EMBL" id="AFYH01143850">
    <property type="status" value="NOT_ANNOTATED_CDS"/>
    <property type="molecule type" value="Genomic_DNA"/>
</dbReference>
<dbReference type="EMBL" id="AFYH01143854">
    <property type="status" value="NOT_ANNOTATED_CDS"/>
    <property type="molecule type" value="Genomic_DNA"/>
</dbReference>
<feature type="region of interest" description="Disordered" evidence="24">
    <location>
        <begin position="48"/>
        <end position="83"/>
    </location>
</feature>
<dbReference type="PANTHER" id="PTHR23359">
    <property type="entry name" value="NUCLEOTIDE KINASE"/>
    <property type="match status" value="1"/>
</dbReference>
<keyword evidence="6 23" id="KW-0808">Transferase</keyword>
<evidence type="ECO:0000256" key="5">
    <source>
        <dbReference type="ARBA" id="ARBA00022490"/>
    </source>
</evidence>
<comment type="catalytic activity">
    <reaction evidence="16">
        <text>GTP + UDP = UTP + GDP</text>
        <dbReference type="Rhea" id="RHEA:79863"/>
        <dbReference type="ChEBI" id="CHEBI:37565"/>
        <dbReference type="ChEBI" id="CHEBI:46398"/>
        <dbReference type="ChEBI" id="CHEBI:58189"/>
        <dbReference type="ChEBI" id="CHEBI:58223"/>
    </reaction>
</comment>
<dbReference type="EMBL" id="AFYH01143852">
    <property type="status" value="NOT_ANNOTATED_CDS"/>
    <property type="molecule type" value="Genomic_DNA"/>
</dbReference>
<evidence type="ECO:0000256" key="14">
    <source>
        <dbReference type="ARBA" id="ARBA00045111"/>
    </source>
</evidence>
<dbReference type="PROSITE" id="PS00113">
    <property type="entry name" value="ADENYLATE_KINASE"/>
    <property type="match status" value="2"/>
</dbReference>
<evidence type="ECO:0000256" key="9">
    <source>
        <dbReference type="ARBA" id="ARBA00022840"/>
    </source>
</evidence>
<comment type="catalytic activity">
    <reaction evidence="20">
        <text>dGDP + ATP = dGTP + ADP</text>
        <dbReference type="Rhea" id="RHEA:27690"/>
        <dbReference type="ChEBI" id="CHEBI:30616"/>
        <dbReference type="ChEBI" id="CHEBI:58595"/>
        <dbReference type="ChEBI" id="CHEBI:61429"/>
        <dbReference type="ChEBI" id="CHEBI:456216"/>
        <dbReference type="EC" id="2.7.4.6"/>
    </reaction>
</comment>
<dbReference type="PRINTS" id="PR00094">
    <property type="entry name" value="ADENYLTKNASE"/>
</dbReference>
<comment type="catalytic activity">
    <reaction evidence="11">
        <text>dCDP + GTP = dCTP + GDP</text>
        <dbReference type="Rhea" id="RHEA:79875"/>
        <dbReference type="ChEBI" id="CHEBI:37565"/>
        <dbReference type="ChEBI" id="CHEBI:58189"/>
        <dbReference type="ChEBI" id="CHEBI:58593"/>
        <dbReference type="ChEBI" id="CHEBI:61481"/>
    </reaction>
</comment>
<evidence type="ECO:0000256" key="11">
    <source>
        <dbReference type="ARBA" id="ARBA00045094"/>
    </source>
</evidence>
<evidence type="ECO:0000256" key="6">
    <source>
        <dbReference type="ARBA" id="ARBA00022679"/>
    </source>
</evidence>
<dbReference type="GO" id="GO:0046034">
    <property type="term" value="P:ATP metabolic process"/>
    <property type="evidence" value="ECO:0007669"/>
    <property type="project" value="InterPro"/>
</dbReference>
<evidence type="ECO:0000256" key="18">
    <source>
        <dbReference type="ARBA" id="ARBA00048564"/>
    </source>
</evidence>
<comment type="catalytic activity">
    <reaction evidence="17">
        <text>dATP + AMP = dADP + ADP</text>
        <dbReference type="Rhea" id="RHEA:79899"/>
        <dbReference type="ChEBI" id="CHEBI:57667"/>
        <dbReference type="ChEBI" id="CHEBI:61404"/>
        <dbReference type="ChEBI" id="CHEBI:456215"/>
        <dbReference type="ChEBI" id="CHEBI:456216"/>
    </reaction>
</comment>
<evidence type="ECO:0000256" key="13">
    <source>
        <dbReference type="ARBA" id="ARBA00045110"/>
    </source>
</evidence>
<evidence type="ECO:0000256" key="1">
    <source>
        <dbReference type="ARBA" id="ARBA00000082"/>
    </source>
</evidence>
<dbReference type="EMBL" id="AFYH01143851">
    <property type="status" value="NOT_ANNOTATED_CDS"/>
    <property type="molecule type" value="Genomic_DNA"/>
</dbReference>
<comment type="catalytic activity">
    <reaction evidence="10">
        <text>dADP + GTP = dATP + GDP</text>
        <dbReference type="Rhea" id="RHEA:79871"/>
        <dbReference type="ChEBI" id="CHEBI:37565"/>
        <dbReference type="ChEBI" id="CHEBI:57667"/>
        <dbReference type="ChEBI" id="CHEBI:58189"/>
        <dbReference type="ChEBI" id="CHEBI:61404"/>
    </reaction>
</comment>
<dbReference type="CDD" id="cd01428">
    <property type="entry name" value="ADK"/>
    <property type="match status" value="2"/>
</dbReference>
<comment type="catalytic activity">
    <reaction evidence="1">
        <text>a 2'-deoxyribonucleoside 5'-diphosphate + ATP = a 2'-deoxyribonucleoside 5'-triphosphate + ADP</text>
        <dbReference type="Rhea" id="RHEA:44640"/>
        <dbReference type="ChEBI" id="CHEBI:30616"/>
        <dbReference type="ChEBI" id="CHEBI:61560"/>
        <dbReference type="ChEBI" id="CHEBI:73316"/>
        <dbReference type="ChEBI" id="CHEBI:456216"/>
        <dbReference type="EC" id="2.7.4.6"/>
    </reaction>
</comment>
<sequence>LSQSMLTGLMYHRPDEPIDYLESCLQKVREIGGLDKVRWDTFVHQEKRTLPPISGGHGRRPLHRNGTSESHSSTSRRYERLPPIPQFSIESDTDLSETDELIKEYVVFDPSKPRPRIILVIDPAGGPASGKGTQCMKIANRYGFVHISVGELLREKMLHNATSNRKWSLIAKIILNGELAPQETTITEIKQQLMQHPDAQGFVIDGFPREVAQAFCFDDQICDPDLVVFLACATDKLWERLQKRGEQGRPDDNPKAMQRRLATFKQNTVPLAQYYQEKGVIVTYESDREEEEVFSDICATVNSRLFDSKQPAAGPSELDLSLIAEVGVWLRFGFLYEHWGSFTLNIFHSSTLYGLKDTTTEKLKKTKIIFVIGGPGSGKGTQCEKIVAKYGFTHLSTGDLLRAEVASNSPTGSQIKDIMQNGYLVPLEIVLKLLRNAMLQKINTCKGFLIDGYPREIKQGLEFEKMIAPPTIVLIITCSADTMKQRIMKRAATSSRADDNEATIVNRLETYFRSTDPIIAYYEKRGLLRKVPAEGDADVVFNECCKVIDIIL</sequence>
<evidence type="ECO:0000313" key="25">
    <source>
        <dbReference type="Ensembl" id="ENSLACP00000005105.1"/>
    </source>
</evidence>
<dbReference type="AlphaFoldDB" id="H3A634"/>
<dbReference type="HOGENOM" id="CLU_034712_1_0_1"/>
<dbReference type="InParanoid" id="H3A634"/>
<evidence type="ECO:0000256" key="2">
    <source>
        <dbReference type="ARBA" id="ARBA00000582"/>
    </source>
</evidence>
<comment type="catalytic activity">
    <reaction evidence="2">
        <text>AMP + ATP = 2 ADP</text>
        <dbReference type="Rhea" id="RHEA:12973"/>
        <dbReference type="ChEBI" id="CHEBI:30616"/>
        <dbReference type="ChEBI" id="CHEBI:456215"/>
        <dbReference type="ChEBI" id="CHEBI:456216"/>
        <dbReference type="EC" id="2.7.4.3"/>
    </reaction>
</comment>
<dbReference type="InterPro" id="IPR006267">
    <property type="entry name" value="AK1/5"/>
</dbReference>
<dbReference type="InterPro" id="IPR027417">
    <property type="entry name" value="P-loop_NTPase"/>
</dbReference>
<dbReference type="EMBL" id="AFYH01143849">
    <property type="status" value="NOT_ANNOTATED_CDS"/>
    <property type="molecule type" value="Genomic_DNA"/>
</dbReference>
<dbReference type="HAMAP" id="MF_00235">
    <property type="entry name" value="Adenylate_kinase_Adk"/>
    <property type="match status" value="2"/>
</dbReference>
<dbReference type="InterPro" id="IPR033690">
    <property type="entry name" value="Adenylat_kinase_CS"/>
</dbReference>
<dbReference type="Ensembl" id="ENSLACT00000005151.1">
    <property type="protein sequence ID" value="ENSLACP00000005105.1"/>
    <property type="gene ID" value="ENSLACG00000004539.2"/>
</dbReference>
<comment type="catalytic activity">
    <reaction evidence="19">
        <text>dTDP + GTP = dTTP + GDP</text>
        <dbReference type="Rhea" id="RHEA:79867"/>
        <dbReference type="ChEBI" id="CHEBI:37565"/>
        <dbReference type="ChEBI" id="CHEBI:37568"/>
        <dbReference type="ChEBI" id="CHEBI:58189"/>
        <dbReference type="ChEBI" id="CHEBI:58369"/>
    </reaction>
</comment>
<dbReference type="Gene3D" id="3.40.50.300">
    <property type="entry name" value="P-loop containing nucleotide triphosphate hydrolases"/>
    <property type="match status" value="2"/>
</dbReference>
<comment type="catalytic activity">
    <reaction evidence="12">
        <text>a ribonucleoside 5'-phosphate + ATP = a ribonucleoside 5'-diphosphate + ADP</text>
        <dbReference type="Rhea" id="RHEA:24036"/>
        <dbReference type="ChEBI" id="CHEBI:30616"/>
        <dbReference type="ChEBI" id="CHEBI:57930"/>
        <dbReference type="ChEBI" id="CHEBI:58043"/>
        <dbReference type="ChEBI" id="CHEBI:456216"/>
        <dbReference type="EC" id="2.7.4.4"/>
    </reaction>
</comment>
<evidence type="ECO:0000256" key="15">
    <source>
        <dbReference type="ARBA" id="ARBA00047390"/>
    </source>
</evidence>
<comment type="catalytic activity">
    <reaction evidence="22">
        <text>thiamine diphosphate + ADP = thiamine triphosphate + AMP</text>
        <dbReference type="Rhea" id="RHEA:69180"/>
        <dbReference type="ChEBI" id="CHEBI:58937"/>
        <dbReference type="ChEBI" id="CHEBI:58938"/>
        <dbReference type="ChEBI" id="CHEBI:456215"/>
        <dbReference type="ChEBI" id="CHEBI:456216"/>
    </reaction>
</comment>
<dbReference type="InterPro" id="IPR000850">
    <property type="entry name" value="Adenylat/UMP-CMP_kin"/>
</dbReference>
<comment type="catalytic activity">
    <reaction evidence="18">
        <text>GDP + ATP = GTP + ADP</text>
        <dbReference type="Rhea" id="RHEA:27686"/>
        <dbReference type="ChEBI" id="CHEBI:30616"/>
        <dbReference type="ChEBI" id="CHEBI:37565"/>
        <dbReference type="ChEBI" id="CHEBI:58189"/>
        <dbReference type="ChEBI" id="CHEBI:456216"/>
        <dbReference type="EC" id="2.7.4.6"/>
    </reaction>
</comment>
<evidence type="ECO:0000256" key="4">
    <source>
        <dbReference type="ARBA" id="ARBA00004496"/>
    </source>
</evidence>
<dbReference type="SUPFAM" id="SSF52540">
    <property type="entry name" value="P-loop containing nucleoside triphosphate hydrolases"/>
    <property type="match status" value="2"/>
</dbReference>
<keyword evidence="5" id="KW-0963">Cytoplasm</keyword>
<reference evidence="26" key="1">
    <citation type="submission" date="2011-08" db="EMBL/GenBank/DDBJ databases">
        <title>The draft genome of Latimeria chalumnae.</title>
        <authorList>
            <person name="Di Palma F."/>
            <person name="Alfoldi J."/>
            <person name="Johnson J."/>
            <person name="Berlin A."/>
            <person name="Gnerre S."/>
            <person name="Jaffe D."/>
            <person name="MacCallum I."/>
            <person name="Young S."/>
            <person name="Walker B.J."/>
            <person name="Lander E."/>
            <person name="Lindblad-Toh K."/>
        </authorList>
    </citation>
    <scope>NUCLEOTIDE SEQUENCE [LARGE SCALE GENOMIC DNA]</scope>
    <source>
        <strain evidence="26">Wild caught</strain>
    </source>
</reference>
<dbReference type="GeneTree" id="ENSGT00940000155917"/>
<dbReference type="Proteomes" id="UP000008672">
    <property type="component" value="Unassembled WGS sequence"/>
</dbReference>
<dbReference type="STRING" id="7897.ENSLACP00000005105"/>
<comment type="catalytic activity">
    <reaction evidence="13">
        <text>dAMP + dATP = 2 dADP</text>
        <dbReference type="Rhea" id="RHEA:78311"/>
        <dbReference type="ChEBI" id="CHEBI:57667"/>
        <dbReference type="ChEBI" id="CHEBI:58245"/>
        <dbReference type="ChEBI" id="CHEBI:61404"/>
    </reaction>
</comment>
<dbReference type="GO" id="GO:0005737">
    <property type="term" value="C:cytoplasm"/>
    <property type="evidence" value="ECO:0007669"/>
    <property type="project" value="UniProtKB-SubCell"/>
</dbReference>
<dbReference type="GO" id="GO:0004017">
    <property type="term" value="F:AMP kinase activity"/>
    <property type="evidence" value="ECO:0007669"/>
    <property type="project" value="UniProtKB-EC"/>
</dbReference>
<evidence type="ECO:0000256" key="12">
    <source>
        <dbReference type="ARBA" id="ARBA00045096"/>
    </source>
</evidence>
<dbReference type="EMBL" id="AFYH01143848">
    <property type="status" value="NOT_ANNOTATED_CDS"/>
    <property type="molecule type" value="Genomic_DNA"/>
</dbReference>
<evidence type="ECO:0000256" key="24">
    <source>
        <dbReference type="SAM" id="MobiDB-lite"/>
    </source>
</evidence>